<evidence type="ECO:0000256" key="1">
    <source>
        <dbReference type="SAM" id="MobiDB-lite"/>
    </source>
</evidence>
<sequence length="115" mass="12853">MHYRHTTTTKYEGFQKPLRENDDSNYGEAKPNTPGELLRQLSKLELVPEKPEIYGMRIPNPWILSTDEAPILLGMPEIYGISKLVGPHGAILLSSQPSRSNGLCADGNVTRRGYD</sequence>
<feature type="region of interest" description="Disordered" evidence="1">
    <location>
        <begin position="96"/>
        <end position="115"/>
    </location>
</feature>
<keyword evidence="3" id="KW-1185">Reference proteome</keyword>
<protein>
    <submittedName>
        <fullName evidence="2">Uncharacterized protein</fullName>
    </submittedName>
</protein>
<evidence type="ECO:0000313" key="3">
    <source>
        <dbReference type="Proteomes" id="UP001341840"/>
    </source>
</evidence>
<comment type="caution">
    <text evidence="2">The sequence shown here is derived from an EMBL/GenBank/DDBJ whole genome shotgun (WGS) entry which is preliminary data.</text>
</comment>
<accession>A0ABU6YQ58</accession>
<feature type="region of interest" description="Disordered" evidence="1">
    <location>
        <begin position="1"/>
        <end position="34"/>
    </location>
</feature>
<name>A0ABU6YQ58_9FABA</name>
<organism evidence="2 3">
    <name type="scientific">Stylosanthes scabra</name>
    <dbReference type="NCBI Taxonomy" id="79078"/>
    <lineage>
        <taxon>Eukaryota</taxon>
        <taxon>Viridiplantae</taxon>
        <taxon>Streptophyta</taxon>
        <taxon>Embryophyta</taxon>
        <taxon>Tracheophyta</taxon>
        <taxon>Spermatophyta</taxon>
        <taxon>Magnoliopsida</taxon>
        <taxon>eudicotyledons</taxon>
        <taxon>Gunneridae</taxon>
        <taxon>Pentapetalae</taxon>
        <taxon>rosids</taxon>
        <taxon>fabids</taxon>
        <taxon>Fabales</taxon>
        <taxon>Fabaceae</taxon>
        <taxon>Papilionoideae</taxon>
        <taxon>50 kb inversion clade</taxon>
        <taxon>dalbergioids sensu lato</taxon>
        <taxon>Dalbergieae</taxon>
        <taxon>Pterocarpus clade</taxon>
        <taxon>Stylosanthes</taxon>
    </lineage>
</organism>
<dbReference type="EMBL" id="JASCZI010242602">
    <property type="protein sequence ID" value="MED6211571.1"/>
    <property type="molecule type" value="Genomic_DNA"/>
</dbReference>
<reference evidence="2 3" key="1">
    <citation type="journal article" date="2023" name="Plants (Basel)">
        <title>Bridging the Gap: Combining Genomics and Transcriptomics Approaches to Understand Stylosanthes scabra, an Orphan Legume from the Brazilian Caatinga.</title>
        <authorList>
            <person name="Ferreira-Neto J.R.C."/>
            <person name="da Silva M.D."/>
            <person name="Binneck E."/>
            <person name="de Melo N.F."/>
            <person name="da Silva R.H."/>
            <person name="de Melo A.L.T.M."/>
            <person name="Pandolfi V."/>
            <person name="Bustamante F.O."/>
            <person name="Brasileiro-Vidal A.C."/>
            <person name="Benko-Iseppon A.M."/>
        </authorList>
    </citation>
    <scope>NUCLEOTIDE SEQUENCE [LARGE SCALE GENOMIC DNA]</scope>
    <source>
        <tissue evidence="2">Leaves</tissue>
    </source>
</reference>
<gene>
    <name evidence="2" type="ORF">PIB30_075033</name>
</gene>
<dbReference type="Proteomes" id="UP001341840">
    <property type="component" value="Unassembled WGS sequence"/>
</dbReference>
<proteinExistence type="predicted"/>
<evidence type="ECO:0000313" key="2">
    <source>
        <dbReference type="EMBL" id="MED6211571.1"/>
    </source>
</evidence>